<dbReference type="RefSeq" id="WP_181556607.1">
    <property type="nucleotide sequence ID" value="NZ_JACDUT010000008.1"/>
</dbReference>
<evidence type="ECO:0000313" key="2">
    <source>
        <dbReference type="Proteomes" id="UP000523087"/>
    </source>
</evidence>
<name>A0A7V9Z861_9BACL</name>
<gene>
    <name evidence="1" type="ORF">HNR31_002619</name>
</gene>
<reference evidence="1 2" key="1">
    <citation type="submission" date="2020-07" db="EMBL/GenBank/DDBJ databases">
        <title>Genomic Encyclopedia of Type Strains, Phase IV (KMG-IV): sequencing the most valuable type-strain genomes for metagenomic binning, comparative biology and taxonomic classification.</title>
        <authorList>
            <person name="Goeker M."/>
        </authorList>
    </citation>
    <scope>NUCLEOTIDE SEQUENCE [LARGE SCALE GENOMIC DNA]</scope>
    <source>
        <strain evidence="1 2">DSM 15730</strain>
    </source>
</reference>
<keyword evidence="2" id="KW-1185">Reference proteome</keyword>
<dbReference type="AlphaFoldDB" id="A0A7V9Z861"/>
<dbReference type="Proteomes" id="UP000523087">
    <property type="component" value="Unassembled WGS sequence"/>
</dbReference>
<accession>A0A7V9Z861</accession>
<organism evidence="1 2">
    <name type="scientific">Thermaerobacillus caldiproteolyticus</name>
    <dbReference type="NCBI Taxonomy" id="247480"/>
    <lineage>
        <taxon>Bacteria</taxon>
        <taxon>Bacillati</taxon>
        <taxon>Bacillota</taxon>
        <taxon>Bacilli</taxon>
        <taxon>Bacillales</taxon>
        <taxon>Anoxybacillaceae</taxon>
        <taxon>Thermaerobacillus</taxon>
    </lineage>
</organism>
<proteinExistence type="predicted"/>
<comment type="caution">
    <text evidence="1">The sequence shown here is derived from an EMBL/GenBank/DDBJ whole genome shotgun (WGS) entry which is preliminary data.</text>
</comment>
<evidence type="ECO:0000313" key="1">
    <source>
        <dbReference type="EMBL" id="MBA2875825.1"/>
    </source>
</evidence>
<protein>
    <submittedName>
        <fullName evidence="1">Uncharacterized protein</fullName>
    </submittedName>
</protein>
<sequence length="55" mass="6246">MCGEQEKLIIKNKNTNIIITFSERSVEAIEQFNEMLNQIAAFISVELQNDDTLSA</sequence>
<dbReference type="EMBL" id="JACDUT010000008">
    <property type="protein sequence ID" value="MBA2875825.1"/>
    <property type="molecule type" value="Genomic_DNA"/>
</dbReference>